<dbReference type="EMBL" id="UFXS01000002">
    <property type="protein sequence ID" value="STE54629.1"/>
    <property type="molecule type" value="Genomic_DNA"/>
</dbReference>
<organism evidence="2 3">
    <name type="scientific">Empedobacter falsenii</name>
    <dbReference type="NCBI Taxonomy" id="343874"/>
    <lineage>
        <taxon>Bacteria</taxon>
        <taxon>Pseudomonadati</taxon>
        <taxon>Bacteroidota</taxon>
        <taxon>Flavobacteriia</taxon>
        <taxon>Flavobacteriales</taxon>
        <taxon>Weeksellaceae</taxon>
        <taxon>Empedobacter</taxon>
    </lineage>
</organism>
<gene>
    <name evidence="2" type="ORF">NCTC13456_03437</name>
</gene>
<dbReference type="InterPro" id="IPR024311">
    <property type="entry name" value="Lipocalin-like"/>
</dbReference>
<dbReference type="RefSeq" id="WP_038333191.1">
    <property type="nucleotide sequence ID" value="NZ_JSYQ01000008.1"/>
</dbReference>
<dbReference type="AlphaFoldDB" id="A0A376J4G2"/>
<accession>A0A376J4G2</accession>
<protein>
    <recommendedName>
        <fullName evidence="1">Lipocalin-like domain-containing protein</fullName>
    </recommendedName>
</protein>
<evidence type="ECO:0000313" key="2">
    <source>
        <dbReference type="EMBL" id="STE54629.1"/>
    </source>
</evidence>
<reference evidence="2 3" key="1">
    <citation type="submission" date="2018-06" db="EMBL/GenBank/DDBJ databases">
        <authorList>
            <consortium name="Pathogen Informatics"/>
            <person name="Doyle S."/>
        </authorList>
    </citation>
    <scope>NUCLEOTIDE SEQUENCE [LARGE SCALE GENOMIC DNA]</scope>
    <source>
        <strain evidence="2 3">NCTC13456</strain>
    </source>
</reference>
<dbReference type="OrthoDB" id="1262396at2"/>
<dbReference type="Proteomes" id="UP000254737">
    <property type="component" value="Unassembled WGS sequence"/>
</dbReference>
<evidence type="ECO:0000313" key="3">
    <source>
        <dbReference type="Proteomes" id="UP000254737"/>
    </source>
</evidence>
<name>A0A376J4G2_9FLAO</name>
<dbReference type="Pfam" id="PF13648">
    <property type="entry name" value="Lipocalin_4"/>
    <property type="match status" value="1"/>
</dbReference>
<dbReference type="STRING" id="343874.GCA_000805695_03275"/>
<sequence>MKKLLSLLTIGALSLNFFSCKDDDDSGKSLDDKIVGIWKLEKTVYQETGTPDEVEYPDDCAKKSTTTFNKDNTYKSDEYYTDYQTDKCINEVYGGIYKIEKGNLHIIDDETIFKIQEISSNKMVLLLEEDVDLDGKVDSKVIVTFIK</sequence>
<proteinExistence type="predicted"/>
<evidence type="ECO:0000259" key="1">
    <source>
        <dbReference type="Pfam" id="PF13648"/>
    </source>
</evidence>
<feature type="domain" description="Lipocalin-like" evidence="1">
    <location>
        <begin position="34"/>
        <end position="125"/>
    </location>
</feature>